<comment type="function">
    <text evidence="11">Catalyzes the decarboxylation of carboxynorspermidine and carboxyspermidine.</text>
</comment>
<dbReference type="PANTHER" id="PTHR43727">
    <property type="entry name" value="DIAMINOPIMELATE DECARBOXYLASE"/>
    <property type="match status" value="1"/>
</dbReference>
<keyword evidence="7 11" id="KW-0456">Lyase</keyword>
<evidence type="ECO:0000256" key="9">
    <source>
        <dbReference type="ARBA" id="ARBA00047351"/>
    </source>
</evidence>
<evidence type="ECO:0000256" key="1">
    <source>
        <dbReference type="ARBA" id="ARBA00001933"/>
    </source>
</evidence>
<dbReference type="InterPro" id="IPR029066">
    <property type="entry name" value="PLP-binding_barrel"/>
</dbReference>
<evidence type="ECO:0000259" key="12">
    <source>
        <dbReference type="Pfam" id="PF00278"/>
    </source>
</evidence>
<evidence type="ECO:0000256" key="2">
    <source>
        <dbReference type="ARBA" id="ARBA00012259"/>
    </source>
</evidence>
<keyword evidence="14" id="KW-1185">Reference proteome</keyword>
<sequence length="383" mass="43182">MSKQQPDPMYSPDIPSPCFVCEESKLEQNLQLMQRVQQQAGVDIILALKGFSMWSTFDLVGQYLQGCTASSVWEAKLARYEMDKEVHAYSPAYKQADMDELVQLVNHISFNSLTQWQRYKDQVLSHNISAGLRINPEHREAETELYDPSAPGSRLGVLAKDLENADLTDIEGFHVHNLCECDSFATERTLLAVEKRFAKWLPNLKWLNLGGGHLMTSKGYDVEHLITTLKAFKSRHPNLHIIMEPGSAVAWQVGTLVSEVVDIVQNDGKIAILDISATGHMPDVLEMPYRPAVRHAGLPNETAHTYKLGGNSCLAGDVIDTYSFQQPLKVGDRIVFEDMIHYTMVKTTFFNGVEHPSIGIIRKNGEFDLIKQFHFEDFKSKLS</sequence>
<dbReference type="SUPFAM" id="SSF50621">
    <property type="entry name" value="Alanine racemase C-terminal domain-like"/>
    <property type="match status" value="1"/>
</dbReference>
<dbReference type="PANTHER" id="PTHR43727:SF1">
    <property type="entry name" value="CARBOXYNORSPERMIDINE_CARBOXYSPERMIDINE DECARBOXYLASE"/>
    <property type="match status" value="1"/>
</dbReference>
<evidence type="ECO:0000256" key="4">
    <source>
        <dbReference type="ARBA" id="ARBA00022793"/>
    </source>
</evidence>
<evidence type="ECO:0000256" key="11">
    <source>
        <dbReference type="PIRNR" id="PIRNR038941"/>
    </source>
</evidence>
<dbReference type="NCBIfam" id="TIGR01047">
    <property type="entry name" value="nspC"/>
    <property type="match status" value="1"/>
</dbReference>
<comment type="catalytic activity">
    <reaction evidence="9 11">
        <text>carboxyspermidine + H(+) = spermidine + CO2</text>
        <dbReference type="Rhea" id="RHEA:34095"/>
        <dbReference type="ChEBI" id="CHEBI:15378"/>
        <dbReference type="ChEBI" id="CHEBI:16526"/>
        <dbReference type="ChEBI" id="CHEBI:57834"/>
        <dbReference type="ChEBI" id="CHEBI:65072"/>
        <dbReference type="EC" id="4.1.1.96"/>
    </reaction>
</comment>
<accession>A0ABP3WRF1</accession>
<keyword evidence="11" id="KW-0620">Polyamine biosynthesis</keyword>
<keyword evidence="4 11" id="KW-0210">Decarboxylase</keyword>
<comment type="caution">
    <text evidence="13">The sequence shown here is derived from an EMBL/GenBank/DDBJ whole genome shotgun (WGS) entry which is preliminary data.</text>
</comment>
<comment type="cofactor">
    <cofactor evidence="1 11">
        <name>pyridoxal 5'-phosphate</name>
        <dbReference type="ChEBI" id="CHEBI:597326"/>
    </cofactor>
</comment>
<reference evidence="14" key="1">
    <citation type="journal article" date="2019" name="Int. J. Syst. Evol. Microbiol.">
        <title>The Global Catalogue of Microorganisms (GCM) 10K type strain sequencing project: providing services to taxonomists for standard genome sequencing and annotation.</title>
        <authorList>
            <consortium name="The Broad Institute Genomics Platform"/>
            <consortium name="The Broad Institute Genome Sequencing Center for Infectious Disease"/>
            <person name="Wu L."/>
            <person name="Ma J."/>
        </authorList>
    </citation>
    <scope>NUCLEOTIDE SEQUENCE [LARGE SCALE GENOMIC DNA]</scope>
    <source>
        <strain evidence="14">JCM 15896</strain>
    </source>
</reference>
<gene>
    <name evidence="13" type="primary">nspC</name>
    <name evidence="13" type="ORF">GCM10009114_15020</name>
</gene>
<dbReference type="Proteomes" id="UP001500359">
    <property type="component" value="Unassembled WGS sequence"/>
</dbReference>
<feature type="domain" description="Orn/DAP/Arg decarboxylase 2 C-terminal" evidence="12">
    <location>
        <begin position="166"/>
        <end position="339"/>
    </location>
</feature>
<evidence type="ECO:0000256" key="3">
    <source>
        <dbReference type="ARBA" id="ARBA00013633"/>
    </source>
</evidence>
<organism evidence="13 14">
    <name type="scientific">Aliiglaciecola litoralis</name>
    <dbReference type="NCBI Taxonomy" id="582857"/>
    <lineage>
        <taxon>Bacteria</taxon>
        <taxon>Pseudomonadati</taxon>
        <taxon>Pseudomonadota</taxon>
        <taxon>Gammaproteobacteria</taxon>
        <taxon>Alteromonadales</taxon>
        <taxon>Alteromonadaceae</taxon>
        <taxon>Aliiglaciecola</taxon>
    </lineage>
</organism>
<dbReference type="EMBL" id="BAAAFD010000003">
    <property type="protein sequence ID" value="GAA0855668.1"/>
    <property type="molecule type" value="Genomic_DNA"/>
</dbReference>
<dbReference type="EC" id="4.1.1.96" evidence="2 11"/>
<proteinExistence type="inferred from homology"/>
<name>A0ABP3WRF1_9ALTE</name>
<evidence type="ECO:0000256" key="8">
    <source>
        <dbReference type="ARBA" id="ARBA00025802"/>
    </source>
</evidence>
<comment type="subcellular location">
    <subcellularLocation>
        <location evidence="11">Cytoplasm</location>
    </subcellularLocation>
</comment>
<dbReference type="CDD" id="cd06829">
    <property type="entry name" value="PLPDE_III_CANSDC"/>
    <property type="match status" value="1"/>
</dbReference>
<evidence type="ECO:0000256" key="5">
    <source>
        <dbReference type="ARBA" id="ARBA00022898"/>
    </source>
</evidence>
<comment type="subunit">
    <text evidence="11">Homodimer.</text>
</comment>
<evidence type="ECO:0000313" key="14">
    <source>
        <dbReference type="Proteomes" id="UP001500359"/>
    </source>
</evidence>
<evidence type="ECO:0000256" key="7">
    <source>
        <dbReference type="ARBA" id="ARBA00023239"/>
    </source>
</evidence>
<evidence type="ECO:0000313" key="13">
    <source>
        <dbReference type="EMBL" id="GAA0855668.1"/>
    </source>
</evidence>
<dbReference type="InterPro" id="IPR022643">
    <property type="entry name" value="De-COase2_C"/>
</dbReference>
<dbReference type="PIRSF" id="PIRSF038941">
    <property type="entry name" value="NspC"/>
    <property type="match status" value="1"/>
</dbReference>
<evidence type="ECO:0000256" key="6">
    <source>
        <dbReference type="ARBA" id="ARBA00023066"/>
    </source>
</evidence>
<dbReference type="SUPFAM" id="SSF51419">
    <property type="entry name" value="PLP-binding barrel"/>
    <property type="match status" value="1"/>
</dbReference>
<comment type="catalytic activity">
    <reaction evidence="10 11">
        <text>carboxynorspermidine + H(+) = norspermidine + CO2</text>
        <dbReference type="Rhea" id="RHEA:34099"/>
        <dbReference type="ChEBI" id="CHEBI:15378"/>
        <dbReference type="ChEBI" id="CHEBI:16526"/>
        <dbReference type="ChEBI" id="CHEBI:57920"/>
        <dbReference type="ChEBI" id="CHEBI:65070"/>
        <dbReference type="EC" id="4.1.1.96"/>
    </reaction>
</comment>
<keyword evidence="5 11" id="KW-0663">Pyridoxal phosphate</keyword>
<keyword evidence="6 11" id="KW-0745">Spermidine biosynthesis</keyword>
<keyword evidence="11" id="KW-0963">Cytoplasm</keyword>
<evidence type="ECO:0000256" key="10">
    <source>
        <dbReference type="ARBA" id="ARBA00047389"/>
    </source>
</evidence>
<dbReference type="InterPro" id="IPR009006">
    <property type="entry name" value="Ala_racemase/Decarboxylase_C"/>
</dbReference>
<protein>
    <recommendedName>
        <fullName evidence="3 11">Carboxynorspermidine/carboxyspermidine decarboxylase</fullName>
        <shortName evidence="11">CANS DC/CAS DC</shortName>
        <shortName evidence="11">CANSDC/CASDC</shortName>
        <ecNumber evidence="2 11">4.1.1.96</ecNumber>
    </recommendedName>
</protein>
<dbReference type="Pfam" id="PF00278">
    <property type="entry name" value="Orn_DAP_Arg_deC"/>
    <property type="match status" value="1"/>
</dbReference>
<dbReference type="Gene3D" id="3.20.20.10">
    <property type="entry name" value="Alanine racemase"/>
    <property type="match status" value="1"/>
</dbReference>
<comment type="similarity">
    <text evidence="8 11">Belongs to the Orn/Lys/Arg decarboxylase class-II family. NspC subfamily.</text>
</comment>
<dbReference type="InterPro" id="IPR005730">
    <property type="entry name" value="Nsp_de-COase"/>
</dbReference>
<dbReference type="Gene3D" id="2.40.37.10">
    <property type="entry name" value="Lyase, Ornithine Decarboxylase, Chain A, domain 1"/>
    <property type="match status" value="1"/>
</dbReference>